<gene>
    <name evidence="2" type="ORF">PBY51_010393</name>
</gene>
<evidence type="ECO:0000256" key="1">
    <source>
        <dbReference type="SAM" id="MobiDB-lite"/>
    </source>
</evidence>
<keyword evidence="3" id="KW-1185">Reference proteome</keyword>
<proteinExistence type="predicted"/>
<dbReference type="Proteomes" id="UP001346869">
    <property type="component" value="Unassembled WGS sequence"/>
</dbReference>
<accession>A0AAN8AJG1</accession>
<reference evidence="2 3" key="2">
    <citation type="journal article" date="2023" name="Mol. Biol. Evol.">
        <title>Genomics of Secondarily Temperate Adaptation in the Only Non-Antarctic Icefish.</title>
        <authorList>
            <person name="Rivera-Colon A.G."/>
            <person name="Rayamajhi N."/>
            <person name="Minhas B.F."/>
            <person name="Madrigal G."/>
            <person name="Bilyk K.T."/>
            <person name="Yoon V."/>
            <person name="Hune M."/>
            <person name="Gregory S."/>
            <person name="Cheng C.H.C."/>
            <person name="Catchen J.M."/>
        </authorList>
    </citation>
    <scope>NUCLEOTIDE SEQUENCE [LARGE SCALE GENOMIC DNA]</scope>
    <source>
        <strain evidence="2">JMC-PN-2008</strain>
    </source>
</reference>
<reference evidence="2 3" key="1">
    <citation type="journal article" date="2023" name="Genes (Basel)">
        <title>Chromosome-Level Genome Assembly and Circadian Gene Repertoire of the Patagonia Blennie Eleginops maclovinus-The Closest Ancestral Proxy of Antarctic Cryonotothenioids.</title>
        <authorList>
            <person name="Cheng C.C."/>
            <person name="Rivera-Colon A.G."/>
            <person name="Minhas B.F."/>
            <person name="Wilson L."/>
            <person name="Rayamajhi N."/>
            <person name="Vargas-Chacoff L."/>
            <person name="Catchen J.M."/>
        </authorList>
    </citation>
    <scope>NUCLEOTIDE SEQUENCE [LARGE SCALE GENOMIC DNA]</scope>
    <source>
        <strain evidence="2">JMC-PN-2008</strain>
    </source>
</reference>
<dbReference type="EMBL" id="JAUZQC010000016">
    <property type="protein sequence ID" value="KAK5857127.1"/>
    <property type="molecule type" value="Genomic_DNA"/>
</dbReference>
<sequence length="78" mass="8625">MRFPALFVFISPHAPCVRPFPWPHPKPRTFSLGTKACPRIPLAPWQWSWSKGHTTLSPLGAPRPEGPSIKESPGQGAE</sequence>
<feature type="region of interest" description="Disordered" evidence="1">
    <location>
        <begin position="56"/>
        <end position="78"/>
    </location>
</feature>
<organism evidence="2 3">
    <name type="scientific">Eleginops maclovinus</name>
    <name type="common">Patagonian blennie</name>
    <name type="synonym">Eleginus maclovinus</name>
    <dbReference type="NCBI Taxonomy" id="56733"/>
    <lineage>
        <taxon>Eukaryota</taxon>
        <taxon>Metazoa</taxon>
        <taxon>Chordata</taxon>
        <taxon>Craniata</taxon>
        <taxon>Vertebrata</taxon>
        <taxon>Euteleostomi</taxon>
        <taxon>Actinopterygii</taxon>
        <taxon>Neopterygii</taxon>
        <taxon>Teleostei</taxon>
        <taxon>Neoteleostei</taxon>
        <taxon>Acanthomorphata</taxon>
        <taxon>Eupercaria</taxon>
        <taxon>Perciformes</taxon>
        <taxon>Notothenioidei</taxon>
        <taxon>Eleginopidae</taxon>
        <taxon>Eleginops</taxon>
    </lineage>
</organism>
<evidence type="ECO:0000313" key="3">
    <source>
        <dbReference type="Proteomes" id="UP001346869"/>
    </source>
</evidence>
<name>A0AAN8AJG1_ELEMC</name>
<protein>
    <submittedName>
        <fullName evidence="2">Uncharacterized protein</fullName>
    </submittedName>
</protein>
<comment type="caution">
    <text evidence="2">The sequence shown here is derived from an EMBL/GenBank/DDBJ whole genome shotgun (WGS) entry which is preliminary data.</text>
</comment>
<evidence type="ECO:0000313" key="2">
    <source>
        <dbReference type="EMBL" id="KAK5857127.1"/>
    </source>
</evidence>
<dbReference type="AlphaFoldDB" id="A0AAN8AJG1"/>